<dbReference type="EMBL" id="JACHHI010000003">
    <property type="protein sequence ID" value="MBB6477747.1"/>
    <property type="molecule type" value="Genomic_DNA"/>
</dbReference>
<feature type="site" description="Raises pKa of active site His" evidence="6">
    <location>
        <position position="145"/>
    </location>
</feature>
<dbReference type="InterPro" id="IPR002376">
    <property type="entry name" value="Formyl_transf_N"/>
</dbReference>
<comment type="pathway">
    <text evidence="1 6">Purine metabolism; IMP biosynthesis via de novo pathway; N(2)-formyl-N(1)-(5-phospho-D-ribosyl)glycinamide from N(1)-(5-phospho-D-ribosyl)glycinamide (10-formyl THF route): step 1/1.</text>
</comment>
<evidence type="ECO:0000256" key="6">
    <source>
        <dbReference type="HAMAP-Rule" id="MF_01930"/>
    </source>
</evidence>
<dbReference type="SUPFAM" id="SSF53328">
    <property type="entry name" value="Formyltransferase"/>
    <property type="match status" value="1"/>
</dbReference>
<feature type="active site" description="Proton donor" evidence="6">
    <location>
        <position position="109"/>
    </location>
</feature>
<dbReference type="RefSeq" id="WP_159822710.1">
    <property type="nucleotide sequence ID" value="NZ_CABWNB010000002.1"/>
</dbReference>
<evidence type="ECO:0000259" key="7">
    <source>
        <dbReference type="Pfam" id="PF00551"/>
    </source>
</evidence>
<evidence type="ECO:0000256" key="3">
    <source>
        <dbReference type="ARBA" id="ARBA00022755"/>
    </source>
</evidence>
<dbReference type="PROSITE" id="PS00373">
    <property type="entry name" value="GART"/>
    <property type="match status" value="1"/>
</dbReference>
<feature type="binding site" evidence="6">
    <location>
        <position position="65"/>
    </location>
    <ligand>
        <name>(6R)-10-formyltetrahydrofolate</name>
        <dbReference type="ChEBI" id="CHEBI:195366"/>
    </ligand>
</feature>
<dbReference type="PANTHER" id="PTHR43369:SF2">
    <property type="entry name" value="PHOSPHORIBOSYLGLYCINAMIDE FORMYLTRANSFERASE"/>
    <property type="match status" value="1"/>
</dbReference>
<accession>A0A841R3M6</accession>
<reference evidence="8 9" key="1">
    <citation type="submission" date="2020-08" db="EMBL/GenBank/DDBJ databases">
        <title>Genomic Encyclopedia of Type Strains, Phase IV (KMG-IV): sequencing the most valuable type-strain genomes for metagenomic binning, comparative biology and taxonomic classification.</title>
        <authorList>
            <person name="Goeker M."/>
        </authorList>
    </citation>
    <scope>NUCLEOTIDE SEQUENCE [LARGE SCALE GENOMIC DNA]</scope>
    <source>
        <strain evidence="8 9">DSM 21255</strain>
    </source>
</reference>
<gene>
    <name evidence="6" type="primary">purN</name>
    <name evidence="8" type="ORF">HNR45_000780</name>
</gene>
<dbReference type="GO" id="GO:0006189">
    <property type="term" value="P:'de novo' IMP biosynthetic process"/>
    <property type="evidence" value="ECO:0007669"/>
    <property type="project" value="UniProtKB-UniRule"/>
</dbReference>
<comment type="caution">
    <text evidence="8">The sequence shown here is derived from an EMBL/GenBank/DDBJ whole genome shotgun (WGS) entry which is preliminary data.</text>
</comment>
<dbReference type="NCBIfam" id="TIGR00639">
    <property type="entry name" value="PurN"/>
    <property type="match status" value="1"/>
</dbReference>
<dbReference type="UniPathway" id="UPA00074">
    <property type="reaction ID" value="UER00126"/>
</dbReference>
<proteinExistence type="inferred from homology"/>
<dbReference type="AlphaFoldDB" id="A0A841R3M6"/>
<evidence type="ECO:0000256" key="2">
    <source>
        <dbReference type="ARBA" id="ARBA00022679"/>
    </source>
</evidence>
<dbReference type="InterPro" id="IPR004607">
    <property type="entry name" value="GART"/>
</dbReference>
<dbReference type="EC" id="2.1.2.2" evidence="6"/>
<evidence type="ECO:0000313" key="9">
    <source>
        <dbReference type="Proteomes" id="UP000591941"/>
    </source>
</evidence>
<dbReference type="FunFam" id="3.40.50.170:FF:000007">
    <property type="entry name" value="Phosphoribosylglycinamide formyltransferase"/>
    <property type="match status" value="1"/>
</dbReference>
<dbReference type="PANTHER" id="PTHR43369">
    <property type="entry name" value="PHOSPHORIBOSYLGLYCINAMIDE FORMYLTRANSFERASE"/>
    <property type="match status" value="1"/>
</dbReference>
<comment type="function">
    <text evidence="6">Catalyzes the transfer of a formyl group from 10-formyltetrahydrofolate to 5-phospho-ribosyl-glycinamide (GAR), producing 5-phospho-ribosyl-N-formylglycinamide (FGAR) and tetrahydrofolate.</text>
</comment>
<dbReference type="CDD" id="cd08645">
    <property type="entry name" value="FMT_core_GART"/>
    <property type="match status" value="1"/>
</dbReference>
<dbReference type="Pfam" id="PF00551">
    <property type="entry name" value="Formyl_trans_N"/>
    <property type="match status" value="1"/>
</dbReference>
<evidence type="ECO:0000256" key="5">
    <source>
        <dbReference type="ARBA" id="ARBA00047664"/>
    </source>
</evidence>
<sequence length="206" mass="22165">MKKLAIFASGRGSNARALIDACRSGLIEARPVVLFSDHPDAPALAMARAAGVDCHAFAPREFADKAAYENAVVEMLRPYAPDYICLAGYMRIVGAPILAVYEGRIVNIHPALLPSFPGLHAQRQAIDAGVKVSGCTVHFVDAGMDSGPIIMQTVVPVFASDDETSLAERILTVEHPTYVEAMAALCRDELCIVKRKVVRRMASGEE</sequence>
<comment type="catalytic activity">
    <reaction evidence="5 6">
        <text>N(1)-(5-phospho-beta-D-ribosyl)glycinamide + (6R)-10-formyltetrahydrofolate = N(2)-formyl-N(1)-(5-phospho-beta-D-ribosyl)glycinamide + (6S)-5,6,7,8-tetrahydrofolate + H(+)</text>
        <dbReference type="Rhea" id="RHEA:15053"/>
        <dbReference type="ChEBI" id="CHEBI:15378"/>
        <dbReference type="ChEBI" id="CHEBI:57453"/>
        <dbReference type="ChEBI" id="CHEBI:143788"/>
        <dbReference type="ChEBI" id="CHEBI:147286"/>
        <dbReference type="ChEBI" id="CHEBI:195366"/>
        <dbReference type="EC" id="2.1.2.2"/>
    </reaction>
</comment>
<keyword evidence="3 6" id="KW-0658">Purine biosynthesis</keyword>
<evidence type="ECO:0000256" key="1">
    <source>
        <dbReference type="ARBA" id="ARBA00005054"/>
    </source>
</evidence>
<feature type="binding site" evidence="6">
    <location>
        <begin position="12"/>
        <end position="14"/>
    </location>
    <ligand>
        <name>N(1)-(5-phospho-beta-D-ribosyl)glycinamide</name>
        <dbReference type="ChEBI" id="CHEBI:143788"/>
    </ligand>
</feature>
<dbReference type="GeneID" id="93486057"/>
<comment type="similarity">
    <text evidence="4 6">Belongs to the GART family.</text>
</comment>
<dbReference type="GO" id="GO:0004644">
    <property type="term" value="F:phosphoribosylglycinamide formyltransferase activity"/>
    <property type="evidence" value="ECO:0007669"/>
    <property type="project" value="UniProtKB-UniRule"/>
</dbReference>
<feature type="domain" description="Formyl transferase N-terminal" evidence="7">
    <location>
        <begin position="2"/>
        <end position="181"/>
    </location>
</feature>
<dbReference type="OrthoDB" id="9806170at2"/>
<dbReference type="InterPro" id="IPR036477">
    <property type="entry name" value="Formyl_transf_N_sf"/>
</dbReference>
<dbReference type="HAMAP" id="MF_01930">
    <property type="entry name" value="PurN"/>
    <property type="match status" value="1"/>
</dbReference>
<keyword evidence="9" id="KW-1185">Reference proteome</keyword>
<evidence type="ECO:0000313" key="8">
    <source>
        <dbReference type="EMBL" id="MBB6477747.1"/>
    </source>
</evidence>
<evidence type="ECO:0000256" key="4">
    <source>
        <dbReference type="ARBA" id="ARBA00038440"/>
    </source>
</evidence>
<protein>
    <recommendedName>
        <fullName evidence="6">Phosphoribosylglycinamide formyltransferase</fullName>
        <ecNumber evidence="6">2.1.2.2</ecNumber>
    </recommendedName>
    <alternativeName>
        <fullName evidence="6">5'-phosphoribosylglycinamide transformylase</fullName>
    </alternativeName>
    <alternativeName>
        <fullName evidence="6">GAR transformylase</fullName>
        <shortName evidence="6">GART</shortName>
    </alternativeName>
</protein>
<feature type="binding site" evidence="6">
    <location>
        <position position="107"/>
    </location>
    <ligand>
        <name>(6R)-10-formyltetrahydrofolate</name>
        <dbReference type="ChEBI" id="CHEBI:195366"/>
    </ligand>
</feature>
<name>A0A841R3M6_9FIRM</name>
<feature type="binding site" evidence="6">
    <location>
        <begin position="90"/>
        <end position="93"/>
    </location>
    <ligand>
        <name>(6R)-10-formyltetrahydrofolate</name>
        <dbReference type="ChEBI" id="CHEBI:195366"/>
    </ligand>
</feature>
<dbReference type="Gene3D" id="3.40.50.170">
    <property type="entry name" value="Formyl transferase, N-terminal domain"/>
    <property type="match status" value="1"/>
</dbReference>
<keyword evidence="2 6" id="KW-0808">Transferase</keyword>
<dbReference type="Proteomes" id="UP000591941">
    <property type="component" value="Unassembled WGS sequence"/>
</dbReference>
<dbReference type="InterPro" id="IPR001555">
    <property type="entry name" value="GART_AS"/>
</dbReference>
<dbReference type="GO" id="GO:0005737">
    <property type="term" value="C:cytoplasm"/>
    <property type="evidence" value="ECO:0007669"/>
    <property type="project" value="TreeGrafter"/>
</dbReference>
<organism evidence="8 9">
    <name type="scientific">Negativicoccus succinicivorans</name>
    <dbReference type="NCBI Taxonomy" id="620903"/>
    <lineage>
        <taxon>Bacteria</taxon>
        <taxon>Bacillati</taxon>
        <taxon>Bacillota</taxon>
        <taxon>Negativicutes</taxon>
        <taxon>Veillonellales</taxon>
        <taxon>Veillonellaceae</taxon>
        <taxon>Negativicoccus</taxon>
    </lineage>
</organism>